<organism evidence="2 3">
    <name type="scientific">Staphylococcus aureus</name>
    <dbReference type="NCBI Taxonomy" id="1280"/>
    <lineage>
        <taxon>Bacteria</taxon>
        <taxon>Bacillati</taxon>
        <taxon>Bacillota</taxon>
        <taxon>Bacilli</taxon>
        <taxon>Bacillales</taxon>
        <taxon>Staphylococcaceae</taxon>
        <taxon>Staphylococcus</taxon>
    </lineage>
</organism>
<name>A0AA40JPZ9_STAAU</name>
<dbReference type="AlphaFoldDB" id="A0AA40JPZ9"/>
<evidence type="ECO:0000313" key="2">
    <source>
        <dbReference type="EMBL" id="KIU01171.1"/>
    </source>
</evidence>
<reference evidence="2 3" key="1">
    <citation type="submission" date="2015-01" db="EMBL/GenBank/DDBJ databases">
        <title>Characterization of Swiss Staphylococcus aureus strains involved in food poisoning.</title>
        <authorList>
            <person name="Crovadore J."/>
            <person name="Chablais R."/>
            <person name="Tonacini J."/>
            <person name="Schnyder B."/>
            <person name="Lefort F."/>
        </authorList>
    </citation>
    <scope>NUCLEOTIDE SEQUENCE [LARGE SCALE GENOMIC DNA]</scope>
    <source>
        <strain evidence="2 3">SA-120</strain>
    </source>
</reference>
<feature type="non-terminal residue" evidence="2">
    <location>
        <position position="1"/>
    </location>
</feature>
<accession>A0AA40JPZ9</accession>
<evidence type="ECO:0000256" key="1">
    <source>
        <dbReference type="SAM" id="MobiDB-lite"/>
    </source>
</evidence>
<evidence type="ECO:0000313" key="3">
    <source>
        <dbReference type="Proteomes" id="UP000032274"/>
    </source>
</evidence>
<feature type="region of interest" description="Disordered" evidence="1">
    <location>
        <begin position="19"/>
        <end position="102"/>
    </location>
</feature>
<proteinExistence type="predicted"/>
<dbReference type="EMBL" id="JXIG01000535">
    <property type="protein sequence ID" value="KIU01171.1"/>
    <property type="molecule type" value="Genomic_DNA"/>
</dbReference>
<gene>
    <name evidence="2" type="ORF">QU38_02525</name>
</gene>
<comment type="caution">
    <text evidence="2">The sequence shown here is derived from an EMBL/GenBank/DDBJ whole genome shotgun (WGS) entry which is preliminary data.</text>
</comment>
<sequence length="191" mass="20673">EGDCFDAERAFLGTFGQALGARPANRRRIAKAPTGPDGPGFPEEAETSYQGRNGALAAPRKGVWPKPHPDCACSPKPGSRTIGADECPTPEASAPREDRLHESRRLRAAANRLASEQRIDRRVECNADAAIGRPGDAAADPAHAAHFHFHRRAALDRLGIFGHQPALRKIAHPHLLVRPARHAELRGQHQA</sequence>
<dbReference type="Proteomes" id="UP000032274">
    <property type="component" value="Unassembled WGS sequence"/>
</dbReference>
<feature type="non-terminal residue" evidence="2">
    <location>
        <position position="191"/>
    </location>
</feature>
<protein>
    <submittedName>
        <fullName evidence="2">Uncharacterized protein</fullName>
    </submittedName>
</protein>